<gene>
    <name evidence="3" type="ORF">SAMN02910315_01487</name>
</gene>
<protein>
    <recommendedName>
        <fullName evidence="2">BD-FAE-like domain-containing protein</fullName>
    </recommendedName>
</protein>
<accession>A0A1G5WM43</accession>
<dbReference type="SUPFAM" id="SSF53474">
    <property type="entry name" value="alpha/beta-Hydrolases"/>
    <property type="match status" value="1"/>
</dbReference>
<sequence>MKDIYKAIIIIGILAIAIGSIFAFTGSNTHPTGNGISYNATALSEKLSIDMNNWSYDETNDIYYQIGLVYCSEPEDINYESCGIYVPGKYFQASKNANGTYSCTVKSDGKVGNYTASEAPIVMPVNTPGYSSCKAPTSYNAGEVKDYTDAGFIYLDAGCRGRDNAEAPDGVTDLKSAVTYYRFNGDVLPGNTEKIFTFGHSGGGAQSAIMGSSGNSELYNPYLESIGAAMVGKDGNGLSNAIAGAMCWCPITSLDYADEAYEWNMGQYARGSNTFTSTLSDDLAVEYAGYINELGLKNPNGNKLTLEKSDNGIYTSGSYYDYLLKTTEESLNNFLNDTSFPYTPSSGENMGGMPTGEAPTDSGNMPTGEAPTDSGNMPTGEAPTDSGNMPTGEAPDSSSQSSDSESYQTAQEYINSLNGNETWIEYDASTNTAKIKSLEAFVKHCKNPSKSVPAFDDLNRSQAENGLFGLDANDSAHFDKTVAELLGNNSEKYSKYDDYSPSYASEYNEDLAKNDTQNNTMETRVNMYNPMYYLCDYYDGAGSSDVAQYWRINTGIEQGDTSQCVDINLYLAVLSKVGKDNVEFSTVWGQGHTQAERSGDSTANFINWVNNCLN</sequence>
<evidence type="ECO:0000313" key="3">
    <source>
        <dbReference type="EMBL" id="SDA58994.1"/>
    </source>
</evidence>
<feature type="region of interest" description="Disordered" evidence="1">
    <location>
        <begin position="337"/>
        <end position="409"/>
    </location>
</feature>
<dbReference type="InterPro" id="IPR049492">
    <property type="entry name" value="BD-FAE-like_dom"/>
</dbReference>
<dbReference type="NCBIfam" id="NF041555">
    <property type="entry name" value="tannase_A"/>
    <property type="match status" value="1"/>
</dbReference>
<proteinExistence type="predicted"/>
<reference evidence="3 4" key="1">
    <citation type="submission" date="2016-10" db="EMBL/GenBank/DDBJ databases">
        <authorList>
            <person name="Varghese N."/>
            <person name="Submissions S."/>
        </authorList>
    </citation>
    <scope>NUCLEOTIDE SEQUENCE [LARGE SCALE GENOMIC DNA]</scope>
    <source>
        <strain evidence="3 4">DSM 16643</strain>
    </source>
</reference>
<dbReference type="Pfam" id="PF20434">
    <property type="entry name" value="BD-FAE"/>
    <property type="match status" value="1"/>
</dbReference>
<dbReference type="InterPro" id="IPR029058">
    <property type="entry name" value="AB_hydrolase_fold"/>
</dbReference>
<evidence type="ECO:0000256" key="1">
    <source>
        <dbReference type="SAM" id="MobiDB-lite"/>
    </source>
</evidence>
<feature type="compositionally biased region" description="Polar residues" evidence="1">
    <location>
        <begin position="337"/>
        <end position="348"/>
    </location>
</feature>
<name>A0A1G5WM43_9EURY</name>
<dbReference type="EMBL" id="FMXB01000011">
    <property type="protein sequence ID" value="SDA58994.1"/>
    <property type="molecule type" value="Genomic_DNA"/>
</dbReference>
<dbReference type="AlphaFoldDB" id="A0A1G5WM43"/>
<feature type="domain" description="BD-FAE-like" evidence="2">
    <location>
        <begin position="117"/>
        <end position="217"/>
    </location>
</feature>
<evidence type="ECO:0000313" key="4">
    <source>
        <dbReference type="Proteomes" id="UP000323439"/>
    </source>
</evidence>
<feature type="compositionally biased region" description="Low complexity" evidence="1">
    <location>
        <begin position="396"/>
        <end position="406"/>
    </location>
</feature>
<evidence type="ECO:0000259" key="2">
    <source>
        <dbReference type="Pfam" id="PF20434"/>
    </source>
</evidence>
<dbReference type="Proteomes" id="UP000323439">
    <property type="component" value="Unassembled WGS sequence"/>
</dbReference>
<dbReference type="OrthoDB" id="359141at2157"/>
<dbReference type="RefSeq" id="WP_149732025.1">
    <property type="nucleotide sequence ID" value="NZ_FMXB01000011.1"/>
</dbReference>
<keyword evidence="4" id="KW-1185">Reference proteome</keyword>
<dbReference type="InterPro" id="IPR048121">
    <property type="entry name" value="Tannase_A"/>
</dbReference>
<organism evidence="3 4">
    <name type="scientific">Methanobrevibacter millerae</name>
    <dbReference type="NCBI Taxonomy" id="230361"/>
    <lineage>
        <taxon>Archaea</taxon>
        <taxon>Methanobacteriati</taxon>
        <taxon>Methanobacteriota</taxon>
        <taxon>Methanomada group</taxon>
        <taxon>Methanobacteria</taxon>
        <taxon>Methanobacteriales</taxon>
        <taxon>Methanobacteriaceae</taxon>
        <taxon>Methanobrevibacter</taxon>
    </lineage>
</organism>
<dbReference type="Gene3D" id="3.40.50.1820">
    <property type="entry name" value="alpha/beta hydrolase"/>
    <property type="match status" value="1"/>
</dbReference>